<reference evidence="1 2" key="1">
    <citation type="submission" date="2019-03" db="EMBL/GenBank/DDBJ databases">
        <title>Genomic Encyclopedia of Type Strains, Phase IV (KMG-IV): sequencing the most valuable type-strain genomes for metagenomic binning, comparative biology and taxonomic classification.</title>
        <authorList>
            <person name="Goeker M."/>
        </authorList>
    </citation>
    <scope>NUCLEOTIDE SEQUENCE [LARGE SCALE GENOMIC DNA]</scope>
    <source>
        <strain evidence="1 2">DSM 18792</strain>
    </source>
</reference>
<sequence length="45" mass="5342">MIRNDVYLVFALGIAVEILFKLKSEKFVRTKIWQIATFFELAMTF</sequence>
<comment type="caution">
    <text evidence="1">The sequence shown here is derived from an EMBL/GenBank/DDBJ whole genome shotgun (WGS) entry which is preliminary data.</text>
</comment>
<dbReference type="Proteomes" id="UP000295455">
    <property type="component" value="Unassembled WGS sequence"/>
</dbReference>
<organism evidence="1 2">
    <name type="scientific">Mariniflexile fucanivorans</name>
    <dbReference type="NCBI Taxonomy" id="264023"/>
    <lineage>
        <taxon>Bacteria</taxon>
        <taxon>Pseudomonadati</taxon>
        <taxon>Bacteroidota</taxon>
        <taxon>Flavobacteriia</taxon>
        <taxon>Flavobacteriales</taxon>
        <taxon>Flavobacteriaceae</taxon>
        <taxon>Mariniflexile</taxon>
    </lineage>
</organism>
<dbReference type="AlphaFoldDB" id="A0A4R1RDD8"/>
<name>A0A4R1RDD8_9FLAO</name>
<evidence type="ECO:0000313" key="1">
    <source>
        <dbReference type="EMBL" id="TCL63856.1"/>
    </source>
</evidence>
<proteinExistence type="predicted"/>
<gene>
    <name evidence="1" type="ORF">EV196_10852</name>
</gene>
<evidence type="ECO:0000313" key="2">
    <source>
        <dbReference type="Proteomes" id="UP000295455"/>
    </source>
</evidence>
<dbReference type="EMBL" id="SLUP01000008">
    <property type="protein sequence ID" value="TCL63856.1"/>
    <property type="molecule type" value="Genomic_DNA"/>
</dbReference>
<protein>
    <submittedName>
        <fullName evidence="1">Uncharacterized protein</fullName>
    </submittedName>
</protein>
<keyword evidence="2" id="KW-1185">Reference proteome</keyword>
<accession>A0A4R1RDD8</accession>